<comment type="caution">
    <text evidence="1">The sequence shown here is derived from an EMBL/GenBank/DDBJ whole genome shotgun (WGS) entry which is preliminary data.</text>
</comment>
<organism evidence="1 2">
    <name type="scientific">Niabella ginsengisoli</name>
    <dbReference type="NCBI Taxonomy" id="522298"/>
    <lineage>
        <taxon>Bacteria</taxon>
        <taxon>Pseudomonadati</taxon>
        <taxon>Bacteroidota</taxon>
        <taxon>Chitinophagia</taxon>
        <taxon>Chitinophagales</taxon>
        <taxon>Chitinophagaceae</taxon>
        <taxon>Niabella</taxon>
    </lineage>
</organism>
<dbReference type="Proteomes" id="UP001202248">
    <property type="component" value="Unassembled WGS sequence"/>
</dbReference>
<reference evidence="1 2" key="1">
    <citation type="submission" date="2022-02" db="EMBL/GenBank/DDBJ databases">
        <authorList>
            <person name="Min J."/>
        </authorList>
    </citation>
    <scope>NUCLEOTIDE SEQUENCE [LARGE SCALE GENOMIC DNA]</scope>
    <source>
        <strain evidence="1 2">GR10-1</strain>
    </source>
</reference>
<dbReference type="Gene3D" id="1.10.260.40">
    <property type="entry name" value="lambda repressor-like DNA-binding domains"/>
    <property type="match status" value="1"/>
</dbReference>
<evidence type="ECO:0000313" key="2">
    <source>
        <dbReference type="Proteomes" id="UP001202248"/>
    </source>
</evidence>
<dbReference type="InterPro" id="IPR001387">
    <property type="entry name" value="Cro/C1-type_HTH"/>
</dbReference>
<protein>
    <submittedName>
        <fullName evidence="1">Helix-turn-helix domain-containing protein</fullName>
    </submittedName>
</protein>
<evidence type="ECO:0000313" key="1">
    <source>
        <dbReference type="EMBL" id="MCH5599494.1"/>
    </source>
</evidence>
<dbReference type="SUPFAM" id="SSF47413">
    <property type="entry name" value="lambda repressor-like DNA-binding domains"/>
    <property type="match status" value="1"/>
</dbReference>
<gene>
    <name evidence="1" type="ORF">MKP09_17085</name>
</gene>
<name>A0ABS9SMW5_9BACT</name>
<dbReference type="RefSeq" id="WP_240831539.1">
    <property type="nucleotide sequence ID" value="NZ_JAKWBL010000004.1"/>
</dbReference>
<dbReference type="EMBL" id="JAKWBL010000004">
    <property type="protein sequence ID" value="MCH5599494.1"/>
    <property type="molecule type" value="Genomic_DNA"/>
</dbReference>
<sequence length="131" mass="14980">MDLQEFGKRVQQVREEVLRIKQHELATELNTHQGIISRLERGIGGSLDLVFEFLSLLESRGYTSHVLFAKQFSILSVTGREKINKVNVPSEAVNEKFKLLKQTLQQGYEQMVAIDSLFEFEKTPAKKGSKK</sequence>
<dbReference type="InterPro" id="IPR010982">
    <property type="entry name" value="Lambda_DNA-bd_dom_sf"/>
</dbReference>
<accession>A0ABS9SMW5</accession>
<proteinExistence type="predicted"/>
<dbReference type="CDD" id="cd00093">
    <property type="entry name" value="HTH_XRE"/>
    <property type="match status" value="1"/>
</dbReference>
<keyword evidence="2" id="KW-1185">Reference proteome</keyword>